<dbReference type="EMBL" id="HBFN01021359">
    <property type="protein sequence ID" value="CAD8798792.1"/>
    <property type="molecule type" value="Transcribed_RNA"/>
</dbReference>
<evidence type="ECO:0000256" key="3">
    <source>
        <dbReference type="ARBA" id="ARBA00023136"/>
    </source>
</evidence>
<name>A0A7S0VUZ8_9CRYP</name>
<dbReference type="Gene3D" id="1.50.40.10">
    <property type="entry name" value="Mitochondrial carrier domain"/>
    <property type="match status" value="1"/>
</dbReference>
<evidence type="ECO:0000256" key="2">
    <source>
        <dbReference type="ARBA" id="ARBA00022692"/>
    </source>
</evidence>
<evidence type="ECO:0008006" key="7">
    <source>
        <dbReference type="Google" id="ProtNLM"/>
    </source>
</evidence>
<evidence type="ECO:0000256" key="4">
    <source>
        <dbReference type="SAM" id="MobiDB-lite"/>
    </source>
</evidence>
<comment type="subcellular location">
    <subcellularLocation>
        <location evidence="1">Membrane</location>
        <topology evidence="1">Multi-pass membrane protein</topology>
    </subcellularLocation>
</comment>
<dbReference type="GO" id="GO:0016020">
    <property type="term" value="C:membrane"/>
    <property type="evidence" value="ECO:0007669"/>
    <property type="project" value="UniProtKB-SubCell"/>
</dbReference>
<organism evidence="6">
    <name type="scientific">Hemiselmis tepida</name>
    <dbReference type="NCBI Taxonomy" id="464990"/>
    <lineage>
        <taxon>Eukaryota</taxon>
        <taxon>Cryptophyceae</taxon>
        <taxon>Cryptomonadales</taxon>
        <taxon>Hemiselmidaceae</taxon>
        <taxon>Hemiselmis</taxon>
    </lineage>
</organism>
<feature type="region of interest" description="Disordered" evidence="4">
    <location>
        <begin position="1"/>
        <end position="20"/>
    </location>
</feature>
<dbReference type="InterPro" id="IPR018108">
    <property type="entry name" value="MCP_transmembrane"/>
</dbReference>
<dbReference type="PANTHER" id="PTHR47567">
    <property type="entry name" value="MITOCHONDRIAL SUBSTRATE/SOLUTE CARRIER"/>
    <property type="match status" value="1"/>
</dbReference>
<keyword evidence="3 5" id="KW-0472">Membrane</keyword>
<dbReference type="SUPFAM" id="SSF103506">
    <property type="entry name" value="Mitochondrial carrier"/>
    <property type="match status" value="1"/>
</dbReference>
<reference evidence="6" key="1">
    <citation type="submission" date="2021-01" db="EMBL/GenBank/DDBJ databases">
        <authorList>
            <person name="Corre E."/>
            <person name="Pelletier E."/>
            <person name="Niang G."/>
            <person name="Scheremetjew M."/>
            <person name="Finn R."/>
            <person name="Kale V."/>
            <person name="Holt S."/>
            <person name="Cochrane G."/>
            <person name="Meng A."/>
            <person name="Brown T."/>
            <person name="Cohen L."/>
        </authorList>
    </citation>
    <scope>NUCLEOTIDE SEQUENCE</scope>
    <source>
        <strain evidence="6">CCMP443</strain>
    </source>
</reference>
<dbReference type="AlphaFoldDB" id="A0A7S0VUZ8"/>
<keyword evidence="5" id="KW-1133">Transmembrane helix</keyword>
<evidence type="ECO:0000256" key="5">
    <source>
        <dbReference type="SAM" id="Phobius"/>
    </source>
</evidence>
<feature type="transmembrane region" description="Helical" evidence="5">
    <location>
        <begin position="101"/>
        <end position="121"/>
    </location>
</feature>
<evidence type="ECO:0000256" key="1">
    <source>
        <dbReference type="ARBA" id="ARBA00004141"/>
    </source>
</evidence>
<gene>
    <name evidence="6" type="ORF">HTEP1355_LOCUS12433</name>
</gene>
<evidence type="ECO:0000313" key="6">
    <source>
        <dbReference type="EMBL" id="CAD8798792.1"/>
    </source>
</evidence>
<protein>
    <recommendedName>
        <fullName evidence="7">ADP,ATP carrier protein</fullName>
    </recommendedName>
</protein>
<dbReference type="PANTHER" id="PTHR47567:SF1">
    <property type="entry name" value="NAD-DEPENDENT EPIMERASE_DEHYDRATASE DOMAIN-CONTAINING PROTEIN"/>
    <property type="match status" value="1"/>
</dbReference>
<sequence length="382" mass="41118">MMNGGVRRADGDLQPLPGIDGAEEEDGIDVELRPLTSAEVDPGGAEDSSNRKRLVAPPRCLKPLALCLMWSGIAVVIVWYLISIMPVEAVRAVQVASQKGFRVGVAGAAAMSVQVVMFMWMRTIINYQYRYGGGTAHVFMLLWREGGVFRLYQGLLLALIQAPLARFGDTAANEGAQSLLNASALTRDLPIGIKSMFCSFAAGLFRIVTMPVDTVKVKLQVEGPHAVRTLMGRVLTHGPGCLFHGWLANQVAAMAGHYPWFATRNYMRGVLDARRWGVYRDIAVGLCASLVSDVASNSARVLKTNIQTSDRPMTYSEAVAQVVRKDGVSGIFLRGLSAKILASAAQSVVFNVAWEEFQRMQLAGGGAGAAMHPVLRTGAPVA</sequence>
<accession>A0A7S0VUZ8</accession>
<feature type="transmembrane region" description="Helical" evidence="5">
    <location>
        <begin position="60"/>
        <end position="81"/>
    </location>
</feature>
<dbReference type="InterPro" id="IPR023395">
    <property type="entry name" value="MCP_dom_sf"/>
</dbReference>
<dbReference type="Pfam" id="PF00153">
    <property type="entry name" value="Mito_carr"/>
    <property type="match status" value="2"/>
</dbReference>
<keyword evidence="2 5" id="KW-0812">Transmembrane</keyword>
<proteinExistence type="predicted"/>